<accession>A0A6G1FUV6</accession>
<feature type="compositionally biased region" description="Low complexity" evidence="1">
    <location>
        <begin position="224"/>
        <end position="234"/>
    </location>
</feature>
<organism evidence="3">
    <name type="scientific">Eremomyces bilateralis CBS 781.70</name>
    <dbReference type="NCBI Taxonomy" id="1392243"/>
    <lineage>
        <taxon>Eukaryota</taxon>
        <taxon>Fungi</taxon>
        <taxon>Dikarya</taxon>
        <taxon>Ascomycota</taxon>
        <taxon>Pezizomycotina</taxon>
        <taxon>Dothideomycetes</taxon>
        <taxon>Dothideomycetes incertae sedis</taxon>
        <taxon>Eremomycetales</taxon>
        <taxon>Eremomycetaceae</taxon>
        <taxon>Eremomyces</taxon>
    </lineage>
</organism>
<evidence type="ECO:0000256" key="1">
    <source>
        <dbReference type="SAM" id="MobiDB-lite"/>
    </source>
</evidence>
<reference evidence="5" key="3">
    <citation type="submission" date="2025-04" db="UniProtKB">
        <authorList>
            <consortium name="RefSeq"/>
        </authorList>
    </citation>
    <scope>IDENTIFICATION</scope>
    <source>
        <strain evidence="5">CBS 781.70</strain>
    </source>
</reference>
<dbReference type="InterPro" id="IPR009057">
    <property type="entry name" value="Homeodomain-like_sf"/>
</dbReference>
<name>A0A6G1FUV6_9PEZI</name>
<reference evidence="3 5" key="1">
    <citation type="submission" date="2020-01" db="EMBL/GenBank/DDBJ databases">
        <authorList>
            <consortium name="DOE Joint Genome Institute"/>
            <person name="Haridas S."/>
            <person name="Albert R."/>
            <person name="Binder M."/>
            <person name="Bloem J."/>
            <person name="Labutti K."/>
            <person name="Salamov A."/>
            <person name="Andreopoulos B."/>
            <person name="Baker S.E."/>
            <person name="Barry K."/>
            <person name="Bills G."/>
            <person name="Bluhm B.H."/>
            <person name="Cannon C."/>
            <person name="Castanera R."/>
            <person name="Culley D.E."/>
            <person name="Daum C."/>
            <person name="Ezra D."/>
            <person name="Gonzalez J.B."/>
            <person name="Henrissat B."/>
            <person name="Kuo A."/>
            <person name="Liang C."/>
            <person name="Lipzen A."/>
            <person name="Lutzoni F."/>
            <person name="Magnuson J."/>
            <person name="Mondo S."/>
            <person name="Nolan M."/>
            <person name="Ohm R."/>
            <person name="Pangilinan J."/>
            <person name="Park H.-J."/>
            <person name="Ramirez L."/>
            <person name="Alfaro M."/>
            <person name="Sun H."/>
            <person name="Tritt A."/>
            <person name="Yoshinaga Y."/>
            <person name="Zwiers L.-H."/>
            <person name="Turgeon B.G."/>
            <person name="Goodwin S.B."/>
            <person name="Spatafora J.W."/>
            <person name="Crous P.W."/>
            <person name="Grigoriev I.V."/>
        </authorList>
    </citation>
    <scope>NUCLEOTIDE SEQUENCE</scope>
    <source>
        <strain evidence="3 5">CBS 781.70</strain>
    </source>
</reference>
<evidence type="ECO:0000313" key="4">
    <source>
        <dbReference type="Proteomes" id="UP000504638"/>
    </source>
</evidence>
<sequence length="662" mass="72148">MAVTTASSSFDSQSQNQSPDNFRHYSGPSKSRYGADAILDIPFNDPWTDIDDILTGEGLAEPNPTQEPACEAFTGSCADGAILIEDSESDTGSEDELPSLNALFSAGSQPEVGGTPAADGVRDSSSLQVIESGENPPSGQNGELSTGVDMSWAASDLSNYSALEVDVSVADHARISFESLVPFIETAESSSLQPSEETDSIADENHDPAINPSSLEQRKRVRSSSRTTLSTDLDAALGSRSHQMDKQPLEEPRPAKRPRRSRSGEAPPSVAAVHDTGLDCLGRREAPPMFHRVGKERPGSADAETSPQDGDESDAADNRGRARSEHTNRDRSGNPRLASTGPQAAPSPRTIRAYRRRETNDPIHGHGWIGDTADYGRGCGGDTDEEHTVDDNYGTNPPRPPLARRHRGKIQRRGQPFQSNARRNIPTLARDQQIPRCLNSSHPDSSATRSDDRCPQDSDESAPFAMTRHNVTDISLRPTPGDTFLAATIKFDRNIEAISCSTLLTLIENILGHAAKVQDVTLKPLLEGQWLLTGFLRSPCIIGGATTWYETMPNRRKGVASGTAIPVAQFPDSEDDGSISGSDSSVSDYRIDDEKYIDQGVYGRKNRRWEPLEDERLWAYRVEGKSWEWISKQFPGRTPGAVCTRWHTIKRSREGLDETTGS</sequence>
<feature type="compositionally biased region" description="Basic and acidic residues" evidence="1">
    <location>
        <begin position="242"/>
        <end position="254"/>
    </location>
</feature>
<feature type="compositionally biased region" description="Basic and acidic residues" evidence="1">
    <location>
        <begin position="316"/>
        <end position="333"/>
    </location>
</feature>
<feature type="compositionally biased region" description="Basic residues" evidence="1">
    <location>
        <begin position="402"/>
        <end position="412"/>
    </location>
</feature>
<feature type="compositionally biased region" description="Polar residues" evidence="1">
    <location>
        <begin position="123"/>
        <end position="144"/>
    </location>
</feature>
<dbReference type="OrthoDB" id="3562657at2759"/>
<reference evidence="5" key="2">
    <citation type="submission" date="2020-04" db="EMBL/GenBank/DDBJ databases">
        <authorList>
            <consortium name="NCBI Genome Project"/>
        </authorList>
    </citation>
    <scope>NUCLEOTIDE SEQUENCE</scope>
    <source>
        <strain evidence="5">CBS 781.70</strain>
    </source>
</reference>
<feature type="compositionally biased region" description="Low complexity" evidence="1">
    <location>
        <begin position="7"/>
        <end position="20"/>
    </location>
</feature>
<feature type="region of interest" description="Disordered" evidence="1">
    <location>
        <begin position="377"/>
        <end position="463"/>
    </location>
</feature>
<feature type="compositionally biased region" description="Polar residues" evidence="1">
    <location>
        <begin position="438"/>
        <end position="448"/>
    </location>
</feature>
<dbReference type="Gene3D" id="1.10.10.60">
    <property type="entry name" value="Homeodomain-like"/>
    <property type="match status" value="1"/>
</dbReference>
<dbReference type="AlphaFoldDB" id="A0A6G1FUV6"/>
<evidence type="ECO:0000313" key="5">
    <source>
        <dbReference type="RefSeq" id="XP_033531228.1"/>
    </source>
</evidence>
<dbReference type="SUPFAM" id="SSF46689">
    <property type="entry name" value="Homeodomain-like"/>
    <property type="match status" value="1"/>
</dbReference>
<protein>
    <recommendedName>
        <fullName evidence="2">Myb-like domain-containing protein</fullName>
    </recommendedName>
</protein>
<gene>
    <name evidence="3 5" type="ORF">P152DRAFT_153760</name>
</gene>
<evidence type="ECO:0000313" key="3">
    <source>
        <dbReference type="EMBL" id="KAF1809597.1"/>
    </source>
</evidence>
<evidence type="ECO:0000259" key="2">
    <source>
        <dbReference type="PROSITE" id="PS50090"/>
    </source>
</evidence>
<dbReference type="InterPro" id="IPR001005">
    <property type="entry name" value="SANT/Myb"/>
</dbReference>
<dbReference type="GeneID" id="54414522"/>
<feature type="region of interest" description="Disordered" evidence="1">
    <location>
        <begin position="1"/>
        <end position="29"/>
    </location>
</feature>
<dbReference type="PROSITE" id="PS50090">
    <property type="entry name" value="MYB_LIKE"/>
    <property type="match status" value="1"/>
</dbReference>
<proteinExistence type="predicted"/>
<dbReference type="Proteomes" id="UP000504638">
    <property type="component" value="Unplaced"/>
</dbReference>
<feature type="domain" description="Myb-like" evidence="2">
    <location>
        <begin position="605"/>
        <end position="650"/>
    </location>
</feature>
<dbReference type="RefSeq" id="XP_033531228.1">
    <property type="nucleotide sequence ID" value="XM_033673952.1"/>
</dbReference>
<feature type="compositionally biased region" description="Acidic residues" evidence="1">
    <location>
        <begin position="85"/>
        <end position="97"/>
    </location>
</feature>
<keyword evidence="4" id="KW-1185">Reference proteome</keyword>
<dbReference type="EMBL" id="ML975171">
    <property type="protein sequence ID" value="KAF1809597.1"/>
    <property type="molecule type" value="Genomic_DNA"/>
</dbReference>
<feature type="region of interest" description="Disordered" evidence="1">
    <location>
        <begin position="84"/>
        <end position="147"/>
    </location>
</feature>
<feature type="region of interest" description="Disordered" evidence="1">
    <location>
        <begin position="187"/>
        <end position="274"/>
    </location>
</feature>
<feature type="region of interest" description="Disordered" evidence="1">
    <location>
        <begin position="290"/>
        <end position="351"/>
    </location>
</feature>